<dbReference type="PANTHER" id="PTHR22893">
    <property type="entry name" value="NADH OXIDOREDUCTASE-RELATED"/>
    <property type="match status" value="1"/>
</dbReference>
<dbReference type="PANTHER" id="PTHR22893:SF55">
    <property type="entry name" value="OXIDOREDUCTASE-RELATED"/>
    <property type="match status" value="1"/>
</dbReference>
<dbReference type="GO" id="GO:0005829">
    <property type="term" value="C:cytosol"/>
    <property type="evidence" value="ECO:0007669"/>
    <property type="project" value="TreeGrafter"/>
</dbReference>
<dbReference type="InterPro" id="IPR013785">
    <property type="entry name" value="Aldolase_TIM"/>
</dbReference>
<dbReference type="FunFam" id="3.20.20.70:FF:000262">
    <property type="entry name" value="NADH:flavin oxidoreductase"/>
    <property type="match status" value="1"/>
</dbReference>
<name>A0A150PR32_SORCE</name>
<dbReference type="EMBL" id="JELY01000788">
    <property type="protein sequence ID" value="KYF58122.1"/>
    <property type="molecule type" value="Genomic_DNA"/>
</dbReference>
<sequence length="365" mass="40353">MTEQDPKATTEDVSALFKPFQLKGLTLANRFVMAPMTRQRSPGNVPGEPNVAYYARRAAGGVGLILSEGTVVERPGKLHLRDVPHFYGEQALAGWEQVIDAVHREGGKMAPQLWHVGLAQRNSRGQEQPAALEGPANMSREDVQATVRAFGKAAADAKRLGFDAVELHGAHGYLIDQFFYEVTNQRTDEYGGKTLGERSRFAVEVLQSVRDAVGPEMVVILRLSQWKIGAYDHKNARTPQEMEQWLLPLSEAGADMFHMSQRHYWEPEFAGSDLNAAGWAKKITGKPTITVGSVGLSNDFIGTFAGEASALRGLGELVRRFERGDFDLVAVGRSLLNDPAWVEKIRTGRTSDLKHFTRESLGQYF</sequence>
<gene>
    <name evidence="2" type="ORF">BE08_01065</name>
</gene>
<comment type="caution">
    <text evidence="2">The sequence shown here is derived from an EMBL/GenBank/DDBJ whole genome shotgun (WGS) entry which is preliminary data.</text>
</comment>
<dbReference type="Pfam" id="PF00724">
    <property type="entry name" value="Oxidored_FMN"/>
    <property type="match status" value="1"/>
</dbReference>
<dbReference type="Gene3D" id="3.20.20.70">
    <property type="entry name" value="Aldolase class I"/>
    <property type="match status" value="1"/>
</dbReference>
<protein>
    <submittedName>
        <fullName evidence="2">12-oxophytodienoate reductase</fullName>
    </submittedName>
</protein>
<dbReference type="InterPro" id="IPR001155">
    <property type="entry name" value="OxRdtase_FMN_N"/>
</dbReference>
<reference evidence="2 3" key="1">
    <citation type="submission" date="2014-02" db="EMBL/GenBank/DDBJ databases">
        <title>The small core and large imbalanced accessory genome model reveals a collaborative survival strategy of Sorangium cellulosum strains in nature.</title>
        <authorList>
            <person name="Han K."/>
            <person name="Peng R."/>
            <person name="Blom J."/>
            <person name="Li Y.-Z."/>
        </authorList>
    </citation>
    <scope>NUCLEOTIDE SEQUENCE [LARGE SCALE GENOMIC DNA]</scope>
    <source>
        <strain evidence="2 3">So0157-25</strain>
    </source>
</reference>
<dbReference type="SUPFAM" id="SSF51395">
    <property type="entry name" value="FMN-linked oxidoreductases"/>
    <property type="match status" value="1"/>
</dbReference>
<feature type="domain" description="NADH:flavin oxidoreductase/NADH oxidase N-terminal" evidence="1">
    <location>
        <begin position="16"/>
        <end position="294"/>
    </location>
</feature>
<evidence type="ECO:0000313" key="2">
    <source>
        <dbReference type="EMBL" id="KYF58122.1"/>
    </source>
</evidence>
<accession>A0A150PR32</accession>
<dbReference type="CDD" id="cd04747">
    <property type="entry name" value="OYE_like_5_FMN"/>
    <property type="match status" value="1"/>
</dbReference>
<dbReference type="InterPro" id="IPR045247">
    <property type="entry name" value="Oye-like"/>
</dbReference>
<proteinExistence type="predicted"/>
<organism evidence="2 3">
    <name type="scientific">Sorangium cellulosum</name>
    <name type="common">Polyangium cellulosum</name>
    <dbReference type="NCBI Taxonomy" id="56"/>
    <lineage>
        <taxon>Bacteria</taxon>
        <taxon>Pseudomonadati</taxon>
        <taxon>Myxococcota</taxon>
        <taxon>Polyangia</taxon>
        <taxon>Polyangiales</taxon>
        <taxon>Polyangiaceae</taxon>
        <taxon>Sorangium</taxon>
    </lineage>
</organism>
<dbReference type="GO" id="GO:0010181">
    <property type="term" value="F:FMN binding"/>
    <property type="evidence" value="ECO:0007669"/>
    <property type="project" value="InterPro"/>
</dbReference>
<dbReference type="AlphaFoldDB" id="A0A150PR32"/>
<dbReference type="GO" id="GO:0016491">
    <property type="term" value="F:oxidoreductase activity"/>
    <property type="evidence" value="ECO:0007669"/>
    <property type="project" value="InterPro"/>
</dbReference>
<evidence type="ECO:0000313" key="3">
    <source>
        <dbReference type="Proteomes" id="UP000075420"/>
    </source>
</evidence>
<dbReference type="Proteomes" id="UP000075420">
    <property type="component" value="Unassembled WGS sequence"/>
</dbReference>
<evidence type="ECO:0000259" key="1">
    <source>
        <dbReference type="Pfam" id="PF00724"/>
    </source>
</evidence>